<gene>
    <name evidence="1" type="ORF">ALP29_201043</name>
</gene>
<evidence type="ECO:0000313" key="2">
    <source>
        <dbReference type="Proteomes" id="UP000280395"/>
    </source>
</evidence>
<dbReference type="EMBL" id="RBUA01001056">
    <property type="protein sequence ID" value="RMU50468.1"/>
    <property type="molecule type" value="Genomic_DNA"/>
</dbReference>
<dbReference type="AlphaFoldDB" id="A0A2K4VPZ5"/>
<evidence type="ECO:0000313" key="1">
    <source>
        <dbReference type="EMBL" id="RMU50468.1"/>
    </source>
</evidence>
<proteinExistence type="predicted"/>
<sequence>MSKVDGRINCQTLAKENVGAFLVIYKHLDKYPFNIDIAGY</sequence>
<accession>A0A2K4VPZ5</accession>
<organism evidence="1 2">
    <name type="scientific">Pseudomonas syringae pv. avii</name>
    <dbReference type="NCBI Taxonomy" id="663959"/>
    <lineage>
        <taxon>Bacteria</taxon>
        <taxon>Pseudomonadati</taxon>
        <taxon>Pseudomonadota</taxon>
        <taxon>Gammaproteobacteria</taxon>
        <taxon>Pseudomonadales</taxon>
        <taxon>Pseudomonadaceae</taxon>
        <taxon>Pseudomonas</taxon>
        <taxon>Pseudomonas syringae</taxon>
    </lineage>
</organism>
<comment type="caution">
    <text evidence="1">The sequence shown here is derived from an EMBL/GenBank/DDBJ whole genome shotgun (WGS) entry which is preliminary data.</text>
</comment>
<name>A0A2K4VPZ5_PSESX</name>
<protein>
    <submittedName>
        <fullName evidence="1">Uncharacterized protein</fullName>
    </submittedName>
</protein>
<dbReference type="Proteomes" id="UP000280395">
    <property type="component" value="Unassembled WGS sequence"/>
</dbReference>
<reference evidence="1 2" key="1">
    <citation type="submission" date="2018-08" db="EMBL/GenBank/DDBJ databases">
        <title>Recombination of ecologically and evolutionarily significant loci maintains genetic cohesion in the Pseudomonas syringae species complex.</title>
        <authorList>
            <person name="Dillon M."/>
            <person name="Thakur S."/>
            <person name="Almeida R.N.D."/>
            <person name="Weir B.S."/>
            <person name="Guttman D.S."/>
        </authorList>
    </citation>
    <scope>NUCLEOTIDE SEQUENCE [LARGE SCALE GENOMIC DNA]</scope>
    <source>
        <strain evidence="1 2">ICMP 14479</strain>
    </source>
</reference>